<dbReference type="Pfam" id="PF13432">
    <property type="entry name" value="TPR_16"/>
    <property type="match status" value="1"/>
</dbReference>
<dbReference type="InterPro" id="IPR019734">
    <property type="entry name" value="TPR_rpt"/>
</dbReference>
<dbReference type="PANTHER" id="PTHR44943">
    <property type="entry name" value="CELLULOSE SYNTHASE OPERON PROTEIN C"/>
    <property type="match status" value="1"/>
</dbReference>
<reference evidence="5 6" key="1">
    <citation type="submission" date="2016-11" db="EMBL/GenBank/DDBJ databases">
        <authorList>
            <person name="Varghese N."/>
            <person name="Submissions S."/>
        </authorList>
    </citation>
    <scope>NUCLEOTIDE SEQUENCE [LARGE SCALE GENOMIC DNA]</scope>
    <source>
        <strain evidence="5 6">CGMCC 1.12174</strain>
        <strain evidence="4 7">DSM 26351</strain>
    </source>
</reference>
<dbReference type="Proteomes" id="UP000198940">
    <property type="component" value="Unassembled WGS sequence"/>
</dbReference>
<dbReference type="Proteomes" id="UP000184031">
    <property type="component" value="Unassembled WGS sequence"/>
</dbReference>
<keyword evidence="7" id="KW-1185">Reference proteome</keyword>
<dbReference type="EMBL" id="FRAT01000006">
    <property type="protein sequence ID" value="SHL05178.1"/>
    <property type="molecule type" value="Genomic_DNA"/>
</dbReference>
<organism evidence="5 6">
    <name type="scientific">Flagellimonas taeanensis</name>
    <dbReference type="NCBI Taxonomy" id="1005926"/>
    <lineage>
        <taxon>Bacteria</taxon>
        <taxon>Pseudomonadati</taxon>
        <taxon>Bacteroidota</taxon>
        <taxon>Flavobacteriia</taxon>
        <taxon>Flavobacteriales</taxon>
        <taxon>Flavobacteriaceae</taxon>
        <taxon>Flagellimonas</taxon>
    </lineage>
</organism>
<dbReference type="Gene3D" id="1.25.40.10">
    <property type="entry name" value="Tetratricopeptide repeat domain"/>
    <property type="match status" value="2"/>
</dbReference>
<evidence type="ECO:0000313" key="7">
    <source>
        <dbReference type="Proteomes" id="UP000198940"/>
    </source>
</evidence>
<dbReference type="PROSITE" id="PS50293">
    <property type="entry name" value="TPR_REGION"/>
    <property type="match status" value="1"/>
</dbReference>
<sequence>MKTRVLILLAIGISTMGFSQKDEIKDAEKALKDGDAAAAKTALEAAASTIEAADEKLQAQYYAIKGNVYSDLAKKGDASAFEPAIEAYNKVISVEEASGKSKYTPVAQEKLSQMTADLVNAAVEDNNNQKFSEAAEKLYMGYKLSPQDTIYLYYAASSAVNGQNYEKALDYYNELKDLNYNGSGVTYTAVNIETGETETMDKSTRDLYVKAGTHKDPKEEKSPSKKPEIVKNIALIYQQLGDSEKALAAYADARAENPEDVNLVLGEANLYYTLGDKDKFKELMAQASEMAPDNPDLLYNIGVINMEQGNLEDARDAYKKALAIDPGYINALLNLSTTYVNEGNGLIDEMNALGSSKADIAKYDQLKEKKDSLFKEGAKVLEDALKTNPDNESILTQLKNIYGALGDTENFMRMKKLLGE</sequence>
<evidence type="ECO:0000256" key="2">
    <source>
        <dbReference type="ARBA" id="ARBA00022803"/>
    </source>
</evidence>
<gene>
    <name evidence="4" type="ORF">SAMN04487891_10430</name>
    <name evidence="5" type="ORF">SAMN05216293_2573</name>
</gene>
<dbReference type="InterPro" id="IPR051685">
    <property type="entry name" value="Ycf3/AcsC/BcsC/TPR_MFPF"/>
</dbReference>
<dbReference type="InterPro" id="IPR011990">
    <property type="entry name" value="TPR-like_helical_dom_sf"/>
</dbReference>
<dbReference type="PROSITE" id="PS50005">
    <property type="entry name" value="TPR"/>
    <property type="match status" value="2"/>
</dbReference>
<feature type="repeat" description="TPR" evidence="3">
    <location>
        <begin position="227"/>
        <end position="260"/>
    </location>
</feature>
<name>A0A1M6XGY9_9FLAO</name>
<evidence type="ECO:0000256" key="1">
    <source>
        <dbReference type="ARBA" id="ARBA00022737"/>
    </source>
</evidence>
<evidence type="ECO:0000256" key="3">
    <source>
        <dbReference type="PROSITE-ProRule" id="PRU00339"/>
    </source>
</evidence>
<dbReference type="SMART" id="SM00028">
    <property type="entry name" value="TPR"/>
    <property type="match status" value="4"/>
</dbReference>
<protein>
    <submittedName>
        <fullName evidence="5">Tetratricopeptide repeat-containing protein</fullName>
    </submittedName>
</protein>
<proteinExistence type="predicted"/>
<evidence type="ECO:0000313" key="4">
    <source>
        <dbReference type="EMBL" id="SFB94946.1"/>
    </source>
</evidence>
<comment type="caution">
    <text evidence="5">The sequence shown here is derived from an EMBL/GenBank/DDBJ whole genome shotgun (WGS) entry which is preliminary data.</text>
</comment>
<dbReference type="RefSeq" id="WP_072880392.1">
    <property type="nucleotide sequence ID" value="NZ_FOKU01000004.1"/>
</dbReference>
<dbReference type="SUPFAM" id="SSF48452">
    <property type="entry name" value="TPR-like"/>
    <property type="match status" value="2"/>
</dbReference>
<dbReference type="AlphaFoldDB" id="A0A1M6XGY9"/>
<keyword evidence="2 3" id="KW-0802">TPR repeat</keyword>
<evidence type="ECO:0000313" key="6">
    <source>
        <dbReference type="Proteomes" id="UP000184031"/>
    </source>
</evidence>
<dbReference type="OrthoDB" id="1149028at2"/>
<evidence type="ECO:0000313" key="5">
    <source>
        <dbReference type="EMBL" id="SHL05178.1"/>
    </source>
</evidence>
<dbReference type="PANTHER" id="PTHR44943:SF4">
    <property type="entry name" value="TPR REPEAT-CONTAINING PROTEIN MJ0798"/>
    <property type="match status" value="1"/>
</dbReference>
<dbReference type="EMBL" id="FOKU01000004">
    <property type="protein sequence ID" value="SFB94946.1"/>
    <property type="molecule type" value="Genomic_DNA"/>
</dbReference>
<feature type="repeat" description="TPR" evidence="3">
    <location>
        <begin position="295"/>
        <end position="328"/>
    </location>
</feature>
<keyword evidence="1" id="KW-0677">Repeat</keyword>
<dbReference type="Pfam" id="PF13174">
    <property type="entry name" value="TPR_6"/>
    <property type="match status" value="1"/>
</dbReference>
<dbReference type="STRING" id="1055723.SAMN05216293_2573"/>
<accession>A0A1M6XGY9</accession>
<dbReference type="Pfam" id="PF13181">
    <property type="entry name" value="TPR_8"/>
    <property type="match status" value="1"/>
</dbReference>